<keyword evidence="2" id="KW-1185">Reference proteome</keyword>
<dbReference type="PANTHER" id="PTHR14374:SF0">
    <property type="entry name" value="TRAFFICKING PROTEIN PARTICLE COMPLEX SUBUNIT 11"/>
    <property type="match status" value="1"/>
</dbReference>
<organism evidence="1 2">
    <name type="scientific">Babesia ovis</name>
    <dbReference type="NCBI Taxonomy" id="5869"/>
    <lineage>
        <taxon>Eukaryota</taxon>
        <taxon>Sar</taxon>
        <taxon>Alveolata</taxon>
        <taxon>Apicomplexa</taxon>
        <taxon>Aconoidasida</taxon>
        <taxon>Piroplasmida</taxon>
        <taxon>Babesiidae</taxon>
        <taxon>Babesia</taxon>
    </lineage>
</organism>
<dbReference type="PANTHER" id="PTHR14374">
    <property type="entry name" value="FOIE GRAS"/>
    <property type="match status" value="1"/>
</dbReference>
<proteinExistence type="predicted"/>
<protein>
    <recommendedName>
        <fullName evidence="3">Trafficking protein particle complex subunit 11 domain-containing protein</fullName>
    </recommendedName>
</protein>
<gene>
    <name evidence="1" type="ORF">BaOVIS_009590</name>
</gene>
<name>A0A9W5T9V6_BABOV</name>
<sequence length="1423" mass="159389">MDILPSHLMTVPVPCAALAIHRPSQERLKEHILDSGRSGNDDHNRLDVVVCQGIALDVGFEESPQWELEALPNADWVLLQRRLPPCVVCVRDWQHFVVDGAFAAPVSDDAKLESYLSFQQYEAEKVAIVEEEKSRTGNSEVELIHGDMKQLSDLIKADVERCLLTFRRNLLDKRPVPGKIMFLILLREGTKNSQKAVSGLKNLNANEVAAICVTSGEVDIANKITKLEDLVYDHCLAYYERRIHLLTKTLSKVKPTAGTQLDETSEINAAMLNFKLAYFHQFVGNFKESAQALNQAWSHVVPAALANPCEDYASVALYIVIQLISVHFACSSIIEALTCAFEAGSFFKRILSSPQMEPLYHNLCYLLYQSVALQLERANAYKELKTNDHLRQHAVNFGKWAICHLLKLRTALMSGDYDAQPQKAFAALLMRGDDDFAQLYSGSEVVQNVDTIQRRIKNLESITEDLLVKLMDILSTWSWYKTLLQITETLGDSFLLSSNLEDAFFIYTNVGEALVNSAPIDAEYLLKSCSSPILVEALKQNTFSSLSQSTDGRSSDDARQHPNFHRCASNMLLAEHGHSKMWWPIYKRILTKIMVTINLMLDQPLDIPDALLRQAGIPLFICGKLSLRNLRLSNAVGGSRAMGVEEREYALILLKSIMTLCSTKDIDVDFDIICSRLVQRIAKQDISTSVLLSKHHTPVYMIGQAEKNDHTIATELQLVVIFYVDLPFAIKVNRVSICTSIGTFLFDITKVVSTDDQVEIYIRTPKGGDNHLKRPENVPNDTKHIDFSGESEGNHSDNKIDTSILQNDPYHQDICDNKGYTNRESFSSVTNTVFLEGNRRVILAITCPPINNKFMIDTFNLLGLKLHWSKQLVDGSILDVACIIPSLENLSSGNGHPESLLFVADSGTDRYELLGQVANVGSSSALFKSEASLKMTMSDPKSAEMRSAVVETILSLTSLSQSAYNTSDWEHSEASNTSYVWGAYRMFVNRIYFKVFLGNMVEGHVAPVTCVLLYNKQILGADNLPRIRFSVDVSSSANSHLLYVLCKDERGNSGVMRQCVNNKFVFTLIEFADAEHFEVSTQLDTKDNTDSETVVPTLFADHPDFNCSINEDMNSFLELAKRDSNTGIVYIYGLLKILSHGLTNVQFSLKMQPMLGHTLKAVESKLLVVTDTTQARVYEPIGLELAQEKVYDNTYGNYLNILNMRLLNKSPLQYDIDAVRLVYDDSFTAENEQLYGFSRLLEDHQSLQFMHMCPQDQGNTVEVQCVHSVVHPDAFPFDRLQPCFVNVVTKALVMTSARDKTEIEISLKHESRVNLGEPFEMVADIRNMTPHTLDYNVTLSRDSSEHNVFLVAGPRTTDLLALPGSTNTVKWILVPNKCGHQALPVINVAQRRKITLSSDSFSSDPSFVYVAPRSLESMHGCGC</sequence>
<dbReference type="EMBL" id="BLIY01000006">
    <property type="protein sequence ID" value="GFE53555.1"/>
    <property type="molecule type" value="Genomic_DNA"/>
</dbReference>
<accession>A0A9W5T9V6</accession>
<evidence type="ECO:0000313" key="1">
    <source>
        <dbReference type="EMBL" id="GFE53555.1"/>
    </source>
</evidence>
<dbReference type="OrthoDB" id="6278596at2759"/>
<evidence type="ECO:0008006" key="3">
    <source>
        <dbReference type="Google" id="ProtNLM"/>
    </source>
</evidence>
<dbReference type="Proteomes" id="UP001057455">
    <property type="component" value="Unassembled WGS sequence"/>
</dbReference>
<evidence type="ECO:0000313" key="2">
    <source>
        <dbReference type="Proteomes" id="UP001057455"/>
    </source>
</evidence>
<comment type="caution">
    <text evidence="1">The sequence shown here is derived from an EMBL/GenBank/DDBJ whole genome shotgun (WGS) entry which is preliminary data.</text>
</comment>
<reference evidence="1" key="1">
    <citation type="submission" date="2019-12" db="EMBL/GenBank/DDBJ databases">
        <title>Genome sequence of Babesia ovis.</title>
        <authorList>
            <person name="Yamagishi J."/>
            <person name="Sevinc F."/>
            <person name="Xuan X."/>
        </authorList>
    </citation>
    <scope>NUCLEOTIDE SEQUENCE</scope>
    <source>
        <strain evidence="1">Selcuk</strain>
    </source>
</reference>